<organism evidence="1 2">
    <name type="scientific">Microbacterium maritypicum MF109</name>
    <dbReference type="NCBI Taxonomy" id="1333857"/>
    <lineage>
        <taxon>Bacteria</taxon>
        <taxon>Bacillati</taxon>
        <taxon>Actinomycetota</taxon>
        <taxon>Actinomycetes</taxon>
        <taxon>Micrococcales</taxon>
        <taxon>Microbacteriaceae</taxon>
        <taxon>Microbacterium</taxon>
    </lineage>
</organism>
<gene>
    <name evidence="1" type="ORF">L687_12335</name>
</gene>
<dbReference type="AlphaFoldDB" id="T5KYK1"/>
<accession>T5KYK1</accession>
<comment type="caution">
    <text evidence="1">The sequence shown here is derived from an EMBL/GenBank/DDBJ whole genome shotgun (WGS) entry which is preliminary data.</text>
</comment>
<name>T5KYK1_MICMQ</name>
<dbReference type="EMBL" id="ATAO01000079">
    <property type="protein sequence ID" value="EQM83400.1"/>
    <property type="molecule type" value="Genomic_DNA"/>
</dbReference>
<protein>
    <submittedName>
        <fullName evidence="1">Uncharacterized protein</fullName>
    </submittedName>
</protein>
<dbReference type="PATRIC" id="fig|1333857.3.peg.699"/>
<evidence type="ECO:0000313" key="2">
    <source>
        <dbReference type="Proteomes" id="UP000016033"/>
    </source>
</evidence>
<evidence type="ECO:0000313" key="1">
    <source>
        <dbReference type="EMBL" id="EQM83400.1"/>
    </source>
</evidence>
<dbReference type="RefSeq" id="WP_021198680.1">
    <property type="nucleotide sequence ID" value="NZ_ATAO01000079.1"/>
</dbReference>
<reference evidence="1 2" key="1">
    <citation type="journal article" date="2013" name="Genome Announc.">
        <title>Whole-genome sequences of five oyster-associated bacteria show potential for crude oil hydrocarbon degradation.</title>
        <authorList>
            <person name="Chauhan A."/>
            <person name="Green S."/>
            <person name="Pathak A."/>
            <person name="Thomas J."/>
            <person name="Venkatramanan R."/>
        </authorList>
    </citation>
    <scope>NUCLEOTIDE SEQUENCE [LARGE SCALE GENOMIC DNA]</scope>
    <source>
        <strain evidence="1 2">MF109</strain>
    </source>
</reference>
<proteinExistence type="predicted"/>
<dbReference type="Proteomes" id="UP000016033">
    <property type="component" value="Unassembled WGS sequence"/>
</dbReference>
<sequence>MKTWLTLTEAAERIRAEGTALASAERRIRRWIEAGELAPLAGRVRTADLLATEKKMRSRRGRPRKNAQIGN</sequence>